<dbReference type="Proteomes" id="UP001439008">
    <property type="component" value="Unassembled WGS sequence"/>
</dbReference>
<feature type="signal peptide" evidence="2">
    <location>
        <begin position="1"/>
        <end position="22"/>
    </location>
</feature>
<accession>A0ABV2AI23</accession>
<organism evidence="3 4">
    <name type="scientific">Bonamia ostreae</name>
    <dbReference type="NCBI Taxonomy" id="126728"/>
    <lineage>
        <taxon>Eukaryota</taxon>
        <taxon>Sar</taxon>
        <taxon>Rhizaria</taxon>
        <taxon>Endomyxa</taxon>
        <taxon>Ascetosporea</taxon>
        <taxon>Haplosporida</taxon>
        <taxon>Bonamia</taxon>
    </lineage>
</organism>
<evidence type="ECO:0000256" key="2">
    <source>
        <dbReference type="SAM" id="SignalP"/>
    </source>
</evidence>
<keyword evidence="2" id="KW-0732">Signal</keyword>
<sequence length="164" mass="19214">MIIFKMMKYFLCFANMSILAIAHKNTCELPEKTGLLIHNVTDVSDKYLTFEISCKSLLKLYFKNKKQPLKVKVKFFCDRVYKKVDDLNSIDFYVCKLNYFAIFISFFMIVVVIIIIIGALDKCSCSKCFQRRKNIIEPQNIHRRLSTISEESGQIENETRVLLN</sequence>
<feature type="chain" id="PRO_5047379175" evidence="2">
    <location>
        <begin position="23"/>
        <end position="164"/>
    </location>
</feature>
<proteinExistence type="predicted"/>
<dbReference type="EMBL" id="JBDODL010000258">
    <property type="protein sequence ID" value="MES1919331.1"/>
    <property type="molecule type" value="Genomic_DNA"/>
</dbReference>
<keyword evidence="1" id="KW-0812">Transmembrane</keyword>
<feature type="transmembrane region" description="Helical" evidence="1">
    <location>
        <begin position="99"/>
        <end position="120"/>
    </location>
</feature>
<keyword evidence="1" id="KW-0472">Membrane</keyword>
<evidence type="ECO:0000256" key="1">
    <source>
        <dbReference type="SAM" id="Phobius"/>
    </source>
</evidence>
<name>A0ABV2AI23_9EUKA</name>
<keyword evidence="1" id="KW-1133">Transmembrane helix</keyword>
<evidence type="ECO:0000313" key="4">
    <source>
        <dbReference type="Proteomes" id="UP001439008"/>
    </source>
</evidence>
<comment type="caution">
    <text evidence="3">The sequence shown here is derived from an EMBL/GenBank/DDBJ whole genome shotgun (WGS) entry which is preliminary data.</text>
</comment>
<gene>
    <name evidence="3" type="ORF">MHBO_001181</name>
</gene>
<reference evidence="3 4" key="1">
    <citation type="journal article" date="2024" name="BMC Biol.">
        <title>Comparative genomics of Ascetosporea gives new insight into the evolutionary basis for animal parasitism in Rhizaria.</title>
        <authorList>
            <person name="Hiltunen Thoren M."/>
            <person name="Onut-Brannstrom I."/>
            <person name="Alfjorden A."/>
            <person name="Peckova H."/>
            <person name="Swords F."/>
            <person name="Hooper C."/>
            <person name="Holzer A.S."/>
            <person name="Bass D."/>
            <person name="Burki F."/>
        </authorList>
    </citation>
    <scope>NUCLEOTIDE SEQUENCE [LARGE SCALE GENOMIC DNA]</scope>
    <source>
        <strain evidence="3">20-A016</strain>
    </source>
</reference>
<protein>
    <submittedName>
        <fullName evidence="3">Uncharacterized protein</fullName>
    </submittedName>
</protein>
<evidence type="ECO:0000313" key="3">
    <source>
        <dbReference type="EMBL" id="MES1919331.1"/>
    </source>
</evidence>
<keyword evidence="4" id="KW-1185">Reference proteome</keyword>